<dbReference type="RefSeq" id="XP_024581538.1">
    <property type="nucleotide sequence ID" value="XM_024715884.1"/>
</dbReference>
<dbReference type="Proteomes" id="UP000054928">
    <property type="component" value="Unassembled WGS sequence"/>
</dbReference>
<sequence>MNKVQHGVRIACFVETKSNVKGGWRCMLIDFHISKEKSMKPQDNHVQECKDEARKI</sequence>
<evidence type="ECO:0000313" key="2">
    <source>
        <dbReference type="Proteomes" id="UP000054928"/>
    </source>
</evidence>
<proteinExistence type="predicted"/>
<keyword evidence="2" id="KW-1185">Reference proteome</keyword>
<accession>A0A0P1AVS1</accession>
<dbReference type="GeneID" id="36396540"/>
<evidence type="ECO:0000313" key="1">
    <source>
        <dbReference type="EMBL" id="CEG45169.1"/>
    </source>
</evidence>
<reference evidence="2" key="1">
    <citation type="submission" date="2014-09" db="EMBL/GenBank/DDBJ databases">
        <authorList>
            <person name="Sharma Rahul"/>
            <person name="Thines Marco"/>
        </authorList>
    </citation>
    <scope>NUCLEOTIDE SEQUENCE [LARGE SCALE GENOMIC DNA]</scope>
</reference>
<organism evidence="1 2">
    <name type="scientific">Plasmopara halstedii</name>
    <name type="common">Downy mildew of sunflower</name>
    <dbReference type="NCBI Taxonomy" id="4781"/>
    <lineage>
        <taxon>Eukaryota</taxon>
        <taxon>Sar</taxon>
        <taxon>Stramenopiles</taxon>
        <taxon>Oomycota</taxon>
        <taxon>Peronosporomycetes</taxon>
        <taxon>Peronosporales</taxon>
        <taxon>Peronosporaceae</taxon>
        <taxon>Plasmopara</taxon>
    </lineage>
</organism>
<name>A0A0P1AVS1_PLAHL</name>
<protein>
    <submittedName>
        <fullName evidence="1">Uncharacterized protein</fullName>
    </submittedName>
</protein>
<dbReference type="AlphaFoldDB" id="A0A0P1AVS1"/>
<dbReference type="EMBL" id="CCYD01001551">
    <property type="protein sequence ID" value="CEG45169.1"/>
    <property type="molecule type" value="Genomic_DNA"/>
</dbReference>